<comment type="caution">
    <text evidence="3">The sequence shown here is derived from an EMBL/GenBank/DDBJ whole genome shotgun (WGS) entry which is preliminary data.</text>
</comment>
<feature type="compositionally biased region" description="Basic and acidic residues" evidence="1">
    <location>
        <begin position="96"/>
        <end position="117"/>
    </location>
</feature>
<dbReference type="NCBIfam" id="NF005546">
    <property type="entry name" value="PRK07208.1-2"/>
    <property type="match status" value="1"/>
</dbReference>
<dbReference type="InterPro" id="IPR002937">
    <property type="entry name" value="Amino_oxidase"/>
</dbReference>
<dbReference type="Pfam" id="PF01593">
    <property type="entry name" value="Amino_oxidase"/>
    <property type="match status" value="1"/>
</dbReference>
<dbReference type="GeneID" id="98295173"/>
<organism evidence="3 4">
    <name type="scientific">Bifidobacterium aquikefiri</name>
    <dbReference type="NCBI Taxonomy" id="1653207"/>
    <lineage>
        <taxon>Bacteria</taxon>
        <taxon>Bacillati</taxon>
        <taxon>Actinomycetota</taxon>
        <taxon>Actinomycetes</taxon>
        <taxon>Bifidobacteriales</taxon>
        <taxon>Bifidobacteriaceae</taxon>
        <taxon>Bifidobacterium</taxon>
    </lineage>
</organism>
<evidence type="ECO:0000259" key="2">
    <source>
        <dbReference type="Pfam" id="PF01593"/>
    </source>
</evidence>
<keyword evidence="4" id="KW-1185">Reference proteome</keyword>
<dbReference type="OrthoDB" id="337830at2"/>
<dbReference type="PRINTS" id="PR00419">
    <property type="entry name" value="ADXRDTASE"/>
</dbReference>
<dbReference type="PANTHER" id="PTHR21197:SF0">
    <property type="entry name" value="UDP-GALACTOPYRANOSE MUTASE"/>
    <property type="match status" value="1"/>
</dbReference>
<evidence type="ECO:0000313" key="3">
    <source>
        <dbReference type="EMBL" id="OZG67849.1"/>
    </source>
</evidence>
<proteinExistence type="predicted"/>
<dbReference type="AlphaFoldDB" id="A0A261G8U3"/>
<dbReference type="SUPFAM" id="SSF51971">
    <property type="entry name" value="Nucleotide-binding domain"/>
    <property type="match status" value="1"/>
</dbReference>
<dbReference type="GO" id="GO:0008767">
    <property type="term" value="F:UDP-galactopyranose mutase activity"/>
    <property type="evidence" value="ECO:0007669"/>
    <property type="project" value="TreeGrafter"/>
</dbReference>
<feature type="region of interest" description="Disordered" evidence="1">
    <location>
        <begin position="95"/>
        <end position="117"/>
    </location>
</feature>
<dbReference type="EMBL" id="MWXA01000003">
    <property type="protein sequence ID" value="OZG67849.1"/>
    <property type="molecule type" value="Genomic_DNA"/>
</dbReference>
<feature type="domain" description="Amine oxidase" evidence="2">
    <location>
        <begin position="25"/>
        <end position="461"/>
    </location>
</feature>
<dbReference type="InterPro" id="IPR036188">
    <property type="entry name" value="FAD/NAD-bd_sf"/>
</dbReference>
<dbReference type="PANTHER" id="PTHR21197">
    <property type="entry name" value="UDP-GALACTOPYRANOSE MUTASE"/>
    <property type="match status" value="1"/>
</dbReference>
<evidence type="ECO:0000313" key="4">
    <source>
        <dbReference type="Proteomes" id="UP000216451"/>
    </source>
</evidence>
<protein>
    <submittedName>
        <fullName evidence="3">NAD(P)-binding Rossmann-like domain-containing protein</fullName>
    </submittedName>
</protein>
<reference evidence="3 4" key="1">
    <citation type="journal article" date="2017" name="BMC Genomics">
        <title>Comparative genomic and phylogenomic analyses of the Bifidobacteriaceae family.</title>
        <authorList>
            <person name="Lugli G.A."/>
            <person name="Milani C."/>
            <person name="Turroni F."/>
            <person name="Duranti S."/>
            <person name="Mancabelli L."/>
            <person name="Mangifesta M."/>
            <person name="Ferrario C."/>
            <person name="Modesto M."/>
            <person name="Mattarelli P."/>
            <person name="Jiri K."/>
            <person name="van Sinderen D."/>
            <person name="Ventura M."/>
        </authorList>
    </citation>
    <scope>NUCLEOTIDE SEQUENCE [LARGE SCALE GENOMIC DNA]</scope>
    <source>
        <strain evidence="3 4">LMG 28769</strain>
    </source>
</reference>
<accession>A0A261G8U3</accession>
<dbReference type="GO" id="GO:0050660">
    <property type="term" value="F:flavin adenine dinucleotide binding"/>
    <property type="evidence" value="ECO:0007669"/>
    <property type="project" value="TreeGrafter"/>
</dbReference>
<sequence>MTERESTDKGSEERQSIVIVGGGPAGLTAAWEFVKDGNCDYDVTVLEATSEFGGISRTVKHNGNRMDIGGHRFFSKDDRIMEWWKTMLPLQGAPSFDDKKLGRHHDLEPGGPDPEKTDKVMLKRHRVSRIFWNHHFFDYPISLSPNTLKALGFKLTMEAGFSYLKSCVHKLPEDNLENFYINRFGRKLYSMFFEGYTEKLWGRSPSQISADWGAQRVKGLSIIGVLKNAVMKILPKKRDAHEVETSLIEEFWYPKLGPGQLWETVEKRCTDAGVKVLTDARVVEIDQHEGKISGVVYTNAEGEHVALKADQVISSMPVKDLVHAIAASPKSAPTDMQHIANGLPYRDFVTIGLLVKKLRIRNTTSIPTLGHPPIVPDCWIYVQDPGYKVGRLQVFNNWSPYLVKDVENTVWIGLEYFCDEGDDFWNLSEDEARKFAISELTRMGIINGPQDVLDSHREEVPKAYPAYFDTYPQMPELVEWLDSFGNLYCVGRNGQHHYNNQDHSMATAMEAVKNIETGRTSKRNVWNVNTEKSYHEEKSN</sequence>
<dbReference type="GO" id="GO:0016491">
    <property type="term" value="F:oxidoreductase activity"/>
    <property type="evidence" value="ECO:0007669"/>
    <property type="project" value="InterPro"/>
</dbReference>
<dbReference type="GO" id="GO:0005829">
    <property type="term" value="C:cytosol"/>
    <property type="evidence" value="ECO:0007669"/>
    <property type="project" value="TreeGrafter"/>
</dbReference>
<dbReference type="RefSeq" id="WP_094692473.1">
    <property type="nucleotide sequence ID" value="NZ_CALENZ010000004.1"/>
</dbReference>
<dbReference type="Gene3D" id="3.50.50.60">
    <property type="entry name" value="FAD/NAD(P)-binding domain"/>
    <property type="match status" value="1"/>
</dbReference>
<dbReference type="NCBIfam" id="NF005549">
    <property type="entry name" value="PRK07208.1-5"/>
    <property type="match status" value="1"/>
</dbReference>
<evidence type="ECO:0000256" key="1">
    <source>
        <dbReference type="SAM" id="MobiDB-lite"/>
    </source>
</evidence>
<dbReference type="Proteomes" id="UP000216451">
    <property type="component" value="Unassembled WGS sequence"/>
</dbReference>
<name>A0A261G8U3_9BIFI</name>
<gene>
    <name evidence="3" type="ORF">BAQU_0494</name>
</gene>
<dbReference type="NCBIfam" id="NF005548">
    <property type="entry name" value="PRK07208.1-4"/>
    <property type="match status" value="1"/>
</dbReference>